<evidence type="ECO:0000313" key="4">
    <source>
        <dbReference type="EMBL" id="VDO95188.1"/>
    </source>
</evidence>
<dbReference type="GO" id="GO:0015631">
    <property type="term" value="F:tubulin binding"/>
    <property type="evidence" value="ECO:0007669"/>
    <property type="project" value="TreeGrafter"/>
</dbReference>
<organism evidence="4 5">
    <name type="scientific">Schistosoma margrebowiei</name>
    <dbReference type="NCBI Taxonomy" id="48269"/>
    <lineage>
        <taxon>Eukaryota</taxon>
        <taxon>Metazoa</taxon>
        <taxon>Spiralia</taxon>
        <taxon>Lophotrochozoa</taxon>
        <taxon>Platyhelminthes</taxon>
        <taxon>Trematoda</taxon>
        <taxon>Digenea</taxon>
        <taxon>Strigeidida</taxon>
        <taxon>Schistosomatoidea</taxon>
        <taxon>Schistosomatidae</taxon>
        <taxon>Schistosoma</taxon>
    </lineage>
</organism>
<evidence type="ECO:0000313" key="5">
    <source>
        <dbReference type="Proteomes" id="UP000277204"/>
    </source>
</evidence>
<dbReference type="GO" id="GO:0000226">
    <property type="term" value="P:microtubule cytoskeleton organization"/>
    <property type="evidence" value="ECO:0007669"/>
    <property type="project" value="TreeGrafter"/>
</dbReference>
<keyword evidence="1" id="KW-0436">Ligase</keyword>
<dbReference type="Proteomes" id="UP000277204">
    <property type="component" value="Unassembled WGS sequence"/>
</dbReference>
<keyword evidence="5" id="KW-1185">Reference proteome</keyword>
<keyword evidence="3" id="KW-0067">ATP-binding</keyword>
<reference evidence="4 5" key="1">
    <citation type="submission" date="2018-11" db="EMBL/GenBank/DDBJ databases">
        <authorList>
            <consortium name="Pathogen Informatics"/>
        </authorList>
    </citation>
    <scope>NUCLEOTIDE SEQUENCE [LARGE SCALE GENOMIC DNA]</scope>
    <source>
        <strain evidence="4 5">Zambia</strain>
    </source>
</reference>
<dbReference type="AlphaFoldDB" id="A0A183M5T5"/>
<dbReference type="InterPro" id="IPR004344">
    <property type="entry name" value="TTL/TTLL_fam"/>
</dbReference>
<dbReference type="PROSITE" id="PS51221">
    <property type="entry name" value="TTL"/>
    <property type="match status" value="1"/>
</dbReference>
<dbReference type="GO" id="GO:0036064">
    <property type="term" value="C:ciliary basal body"/>
    <property type="evidence" value="ECO:0007669"/>
    <property type="project" value="TreeGrafter"/>
</dbReference>
<dbReference type="GO" id="GO:0005524">
    <property type="term" value="F:ATP binding"/>
    <property type="evidence" value="ECO:0007669"/>
    <property type="project" value="UniProtKB-KW"/>
</dbReference>
<dbReference type="PANTHER" id="PTHR12241:SF147">
    <property type="entry name" value="TUBULIN POLYGLUTAMYLASE TTLL7"/>
    <property type="match status" value="1"/>
</dbReference>
<dbReference type="SUPFAM" id="SSF56059">
    <property type="entry name" value="Glutathione synthetase ATP-binding domain-like"/>
    <property type="match status" value="1"/>
</dbReference>
<dbReference type="GO" id="GO:0070740">
    <property type="term" value="F:tubulin-glutamic acid ligase activity"/>
    <property type="evidence" value="ECO:0007669"/>
    <property type="project" value="TreeGrafter"/>
</dbReference>
<protein>
    <submittedName>
        <fullName evidence="4">Uncharacterized protein</fullName>
    </submittedName>
</protein>
<feature type="non-terminal residue" evidence="4">
    <location>
        <position position="1"/>
    </location>
</feature>
<evidence type="ECO:0000256" key="1">
    <source>
        <dbReference type="ARBA" id="ARBA00022598"/>
    </source>
</evidence>
<dbReference type="STRING" id="48269.A0A183M5T5"/>
<sequence length="262" mass="31533">FEILGFDILIDEQLNPWLIEVNRSPSFNTDQQLDQQIKYNLLTDTIRLLNIKPSDKSRVEKQQKLTTRKRLYSSHSVQTRNWMYKSNSNIQNDKIHKYFDNNRLSTKKHVNHELFRRDNVHLKTNYQSPFANHSDIDYLKLINDQDQLEDRKLSWKIDRLKQQLSKIRQQLSLEFYEHHNCGNWHRIFPSDNSTLQTKYASLIMTSFKQFLYSNHNDILNEIKTTYLNPITVSKHCIVFIEFIEYVYLFSVMHFISIKSNIL</sequence>
<name>A0A183M5T5_9TREM</name>
<gene>
    <name evidence="4" type="ORF">SMRZ_LOCUS11410</name>
</gene>
<evidence type="ECO:0000256" key="2">
    <source>
        <dbReference type="ARBA" id="ARBA00022741"/>
    </source>
</evidence>
<accession>A0A183M5T5</accession>
<dbReference type="Pfam" id="PF03133">
    <property type="entry name" value="TTL"/>
    <property type="match status" value="1"/>
</dbReference>
<dbReference type="Gene3D" id="3.30.470.20">
    <property type="entry name" value="ATP-grasp fold, B domain"/>
    <property type="match status" value="1"/>
</dbReference>
<proteinExistence type="predicted"/>
<dbReference type="PANTHER" id="PTHR12241">
    <property type="entry name" value="TUBULIN POLYGLUTAMYLASE"/>
    <property type="match status" value="1"/>
</dbReference>
<keyword evidence="2" id="KW-0547">Nucleotide-binding</keyword>
<dbReference type="EMBL" id="UZAI01006389">
    <property type="protein sequence ID" value="VDO95188.1"/>
    <property type="molecule type" value="Genomic_DNA"/>
</dbReference>
<evidence type="ECO:0000256" key="3">
    <source>
        <dbReference type="ARBA" id="ARBA00022840"/>
    </source>
</evidence>